<evidence type="ECO:0000256" key="3">
    <source>
        <dbReference type="ARBA" id="ARBA00022840"/>
    </source>
</evidence>
<proteinExistence type="inferred from homology"/>
<reference evidence="4 5" key="2">
    <citation type="submission" date="2014-10" db="EMBL/GenBank/DDBJ databases">
        <title>Paracoccus sanguinis sp. nov., isolated from clinical specimens of New York State patients.</title>
        <authorList>
            <person name="Mingle L.A."/>
            <person name="Cole J.A."/>
            <person name="Lapierre P."/>
            <person name="Musser K.A."/>
        </authorList>
    </citation>
    <scope>NUCLEOTIDE SEQUENCE [LARGE SCALE GENOMIC DNA]</scope>
    <source>
        <strain evidence="4 5">5503</strain>
    </source>
</reference>
<evidence type="ECO:0000256" key="1">
    <source>
        <dbReference type="ARBA" id="ARBA00007381"/>
    </source>
</evidence>
<name>A0A099GM08_9RHOB</name>
<dbReference type="InterPro" id="IPR018181">
    <property type="entry name" value="Heat_shock_70_CS"/>
</dbReference>
<comment type="similarity">
    <text evidence="1">Belongs to the heat shock protein 70 family.</text>
</comment>
<dbReference type="RefSeq" id="WP_036706863.1">
    <property type="nucleotide sequence ID" value="NZ_JRKQ01000004.1"/>
</dbReference>
<dbReference type="PRINTS" id="PR00301">
    <property type="entry name" value="HEATSHOCK70"/>
</dbReference>
<keyword evidence="3" id="KW-0067">ATP-binding</keyword>
<dbReference type="Pfam" id="PF00012">
    <property type="entry name" value="HSP70"/>
    <property type="match status" value="2"/>
</dbReference>
<evidence type="ECO:0000313" key="5">
    <source>
        <dbReference type="Proteomes" id="UP000029858"/>
    </source>
</evidence>
<dbReference type="PROSITE" id="PS00297">
    <property type="entry name" value="HSP70_1"/>
    <property type="match status" value="1"/>
</dbReference>
<dbReference type="GO" id="GO:0140662">
    <property type="term" value="F:ATP-dependent protein folding chaperone"/>
    <property type="evidence" value="ECO:0007669"/>
    <property type="project" value="InterPro"/>
</dbReference>
<accession>A0A099GM08</accession>
<dbReference type="EMBL" id="JRKQ01000004">
    <property type="protein sequence ID" value="KGJ23522.1"/>
    <property type="molecule type" value="Genomic_DNA"/>
</dbReference>
<evidence type="ECO:0000313" key="4">
    <source>
        <dbReference type="EMBL" id="KGJ23522.1"/>
    </source>
</evidence>
<organism evidence="4 5">
    <name type="scientific">Paracoccus sanguinis</name>
    <dbReference type="NCBI Taxonomy" id="1545044"/>
    <lineage>
        <taxon>Bacteria</taxon>
        <taxon>Pseudomonadati</taxon>
        <taxon>Pseudomonadota</taxon>
        <taxon>Alphaproteobacteria</taxon>
        <taxon>Rhodobacterales</taxon>
        <taxon>Paracoccaceae</taxon>
        <taxon>Paracoccus</taxon>
    </lineage>
</organism>
<dbReference type="FunFam" id="3.30.420.40:FF:000028">
    <property type="entry name" value="heat shock 70 kDa protein-like"/>
    <property type="match status" value="1"/>
</dbReference>
<dbReference type="Gene3D" id="3.30.420.40">
    <property type="match status" value="2"/>
</dbReference>
<sequence>MYLGIDLGTSNSAVVGNINGSTRLFKTSDGSDVLPSVIYLDKRGHRFVGKAAQDRITSAPANVAAGFKRLMGTKSPVRIGGQEWSPEECSAEIIKTLVGQALTESGERMIEGAVITIPAAFNQMQSEATITAARMAGLERVSLLQEPVAAAMASIAHSKQKDGVFLVYDLGGGTFDVAIVMSTGGAVTVVAHEGINMLGGRDFDRIVFDSVVRPWLLDNFSLPSDFQKEATYRHLSTIAHRAIEKAKIQLSASETASIFASEDEVRAADQDGEDIYLSIDFTRGQLVSLIGDRLEDSIDLCRKVITENGYSHGDISRIVPIGGPSKMPIVREMLQSQLAIEVEQGLDPMTAVAVGAAIFAESRQWEGDQSARKTSRGQETVTGTISLTVDFKSRIAEDSARIRVTPTSEVPSGFEIEVVDEVGGTTGRKPFDGVVNLSVPVRKDGENRFVLTVHNAAGRIVEDLTREITIVRTQASAASIPMTYTLAVKTQTGTVGYERNRLEPILKKGTALPAEGRHRFRAGKPLKAGEDDFITFEFYEMREGIDDPERNLHIGDFRMNGREDLERGERINRGDDLIVHWKMSDNGTLSFAVELPHLGRLIDSHNLYLAPGGHINFDGQQGAEVASMLLERAENDLEELNETLGGKADPSGDLRARIERLDAALSTSVDADTHRSVAEEARRVRQEVALLRLAPENEERVLTKEVNELEVQFDDLRDDANPVDADRHEKLLATTRRAIRERDFDTARNSLDEMRSIRLKVLAESPEFLLAIFQRLGEEKFLAIDEQLHDRLVAAGIAAVKSNDVSGLRGVIGQMFANRVSGGGDATDIVELAHILGS</sequence>
<dbReference type="AlphaFoldDB" id="A0A099GM08"/>
<dbReference type="GO" id="GO:0005524">
    <property type="term" value="F:ATP binding"/>
    <property type="evidence" value="ECO:0007669"/>
    <property type="project" value="UniProtKB-KW"/>
</dbReference>
<keyword evidence="2" id="KW-0547">Nucleotide-binding</keyword>
<reference evidence="4 5" key="1">
    <citation type="submission" date="2014-09" db="EMBL/GenBank/DDBJ databases">
        <authorList>
            <person name="McGinnis J.M."/>
            <person name="Wolfgang W.J."/>
        </authorList>
    </citation>
    <scope>NUCLEOTIDE SEQUENCE [LARGE SCALE GENOMIC DNA]</scope>
    <source>
        <strain evidence="4 5">5503</strain>
    </source>
</reference>
<gene>
    <name evidence="4" type="ORF">IX56_01810</name>
</gene>
<dbReference type="InterPro" id="IPR013126">
    <property type="entry name" value="Hsp_70_fam"/>
</dbReference>
<dbReference type="CDD" id="cd24029">
    <property type="entry name" value="ASKHA_NBD_HSP70_DnaK_HscA_HscC"/>
    <property type="match status" value="1"/>
</dbReference>
<evidence type="ECO:0000256" key="2">
    <source>
        <dbReference type="ARBA" id="ARBA00022741"/>
    </source>
</evidence>
<protein>
    <submittedName>
        <fullName evidence="4">Heat shock protein Hsp70</fullName>
    </submittedName>
</protein>
<dbReference type="PANTHER" id="PTHR19375">
    <property type="entry name" value="HEAT SHOCK PROTEIN 70KDA"/>
    <property type="match status" value="1"/>
</dbReference>
<dbReference type="Gene3D" id="3.90.640.10">
    <property type="entry name" value="Actin, Chain A, domain 4"/>
    <property type="match status" value="1"/>
</dbReference>
<dbReference type="InterPro" id="IPR043129">
    <property type="entry name" value="ATPase_NBD"/>
</dbReference>
<dbReference type="SUPFAM" id="SSF53067">
    <property type="entry name" value="Actin-like ATPase domain"/>
    <property type="match status" value="2"/>
</dbReference>
<dbReference type="Proteomes" id="UP000029858">
    <property type="component" value="Unassembled WGS sequence"/>
</dbReference>
<keyword evidence="4" id="KW-0346">Stress response</keyword>
<comment type="caution">
    <text evidence="4">The sequence shown here is derived from an EMBL/GenBank/DDBJ whole genome shotgun (WGS) entry which is preliminary data.</text>
</comment>